<feature type="compositionally biased region" description="Basic and acidic residues" evidence="1">
    <location>
        <begin position="204"/>
        <end position="216"/>
    </location>
</feature>
<keyword evidence="3" id="KW-1185">Reference proteome</keyword>
<feature type="compositionally biased region" description="Basic and acidic residues" evidence="1">
    <location>
        <begin position="150"/>
        <end position="197"/>
    </location>
</feature>
<feature type="region of interest" description="Disordered" evidence="1">
    <location>
        <begin position="72"/>
        <end position="216"/>
    </location>
</feature>
<reference evidence="3" key="1">
    <citation type="journal article" date="2011" name="Genome Res.">
        <title>Phylogeny-wide analysis of social amoeba genomes highlights ancient origins for complex intercellular communication.</title>
        <authorList>
            <person name="Heidel A.J."/>
            <person name="Lawal H.M."/>
            <person name="Felder M."/>
            <person name="Schilde C."/>
            <person name="Helps N.R."/>
            <person name="Tunggal B."/>
            <person name="Rivero F."/>
            <person name="John U."/>
            <person name="Schleicher M."/>
            <person name="Eichinger L."/>
            <person name="Platzer M."/>
            <person name="Noegel A.A."/>
            <person name="Schaap P."/>
            <person name="Gloeckner G."/>
        </authorList>
    </citation>
    <scope>NUCLEOTIDE SEQUENCE [LARGE SCALE GENOMIC DNA]</scope>
    <source>
        <strain evidence="3">SH3</strain>
    </source>
</reference>
<accession>F4Q319</accession>
<proteinExistence type="predicted"/>
<feature type="region of interest" description="Disordered" evidence="1">
    <location>
        <begin position="250"/>
        <end position="285"/>
    </location>
</feature>
<sequence>MSAAASGLKVMMISGSLQRLLQFSGSKGIVSSSISSSSSIPLRSLSDSSTFTSYGTLLTSSSSYTPSYIHSIGYKTGGNDYNRDRSSSSNERRDGNKSYNNNSQDRRDSNNSSGSNSSSFNRRDNNDGNKSSSYQHRDGNRSSSSSSSYQHRDGYKGSSYERRDGDKGSSFERRDGNKGSFERRDGNKSFERRDGDKGSSSSFDRSEKRYNNYEGKKSRMDRVKNIYNSKEFSGLDSKLRRFKRNAPTIVDKYRDDPSKPRVIRPELVTPSNRSLASTPEKQQPTISNEKITSLSFFKKSLEKDFNSTHDMIRSYLVSSMENRECVELVNEIYEWAIKCEPQNVKGKGGVVEQKKLVSSTILNYFLRYYASIDDKQQYENTRSMFATLGYFYGLRTYEIQLRYGLSQGHKEWGQKHLESSIDGLKKQYPTEFLSDRAVVHMVIESFILLDEPDKAIEVFQSMTPEQMRMSVQPFNTIFRYFTTVSTPVRAIEFFQKHIKHNVDFITTNYFIASIKSFLANRVNPLGLFQVLREENMPFSESANTVTKMLLDNDRDFAIDFYLSLPIVERERIASDIVDALVEATSDPDEVTRIYLETPHPTKKTMLRLLAMIGREDRPSAPNIPVHEAVLKEMFAKKEREVDISFHIANIILYYQYEATDGEFMCKSFIDRLMALYDKKDETGSSWEEKDAHKLQHQVIDRLVAIYLHYDRMDLAHRWLINLLLEFKIKLTQPTVQCFIKYFEKQSQALEKLSLSADTTKELDRQIAKNTLMHWTQINLDQFGKTSNPDIQKSAHDHLIKGHTPDGTYLIAKPKPFLLKSRTQNEINDRNRVRQHYEEKDAKRLIWALEDIVEHRYDVHDMHPLMLASYQFLVAEQGYDFLKLLKFCFNVKQTVRQSLFDSGIFLNYMDHDFNMGFLAVSLIANDLLWTNSVSISNKVLSQLLAQKNTLWSYLLLKKMLTIKQPVFASNMVRFLEISTLTQSQFLVEDREFCQQLVNELSSIPNPQRYLPLVESYLLEQKQEYFAAETEFFKMPTNNDQTGIALAIRIYRHTHLGGAPFSVNTNLSDLWVYIIRDPQVYEAFAQTKTKVITTTVTQLFNECPELAIKFIESNISDPNIFRFHNYNLIEAVVRCYPDSKSRIKTLSRFGQWPSTISKSFYDLIVADNAIVQNPKITEFIEGVSVMYLTKGIKTVIIEKLLKLRQRDPYGKEIHKELAESVEDQKELKLNQEIKVIVKNKMKFYIEYNDVNRK</sequence>
<gene>
    <name evidence="2" type="ORF">DFA_08579</name>
</gene>
<feature type="compositionally biased region" description="Polar residues" evidence="1">
    <location>
        <begin position="269"/>
        <end position="285"/>
    </location>
</feature>
<evidence type="ECO:0000313" key="2">
    <source>
        <dbReference type="EMBL" id="EGG17583.1"/>
    </source>
</evidence>
<dbReference type="GeneID" id="14869622"/>
<organism evidence="2 3">
    <name type="scientific">Cavenderia fasciculata</name>
    <name type="common">Slime mold</name>
    <name type="synonym">Dictyostelium fasciculatum</name>
    <dbReference type="NCBI Taxonomy" id="261658"/>
    <lineage>
        <taxon>Eukaryota</taxon>
        <taxon>Amoebozoa</taxon>
        <taxon>Evosea</taxon>
        <taxon>Eumycetozoa</taxon>
        <taxon>Dictyostelia</taxon>
        <taxon>Acytosteliales</taxon>
        <taxon>Cavenderiaceae</taxon>
        <taxon>Cavenderia</taxon>
    </lineage>
</organism>
<evidence type="ECO:0000256" key="1">
    <source>
        <dbReference type="SAM" id="MobiDB-lite"/>
    </source>
</evidence>
<dbReference type="Proteomes" id="UP000007797">
    <property type="component" value="Unassembled WGS sequence"/>
</dbReference>
<evidence type="ECO:0000313" key="3">
    <source>
        <dbReference type="Proteomes" id="UP000007797"/>
    </source>
</evidence>
<feature type="compositionally biased region" description="Low complexity" evidence="1">
    <location>
        <begin position="110"/>
        <end position="120"/>
    </location>
</feature>
<dbReference type="RefSeq" id="XP_004356067.1">
    <property type="nucleotide sequence ID" value="XM_004356014.1"/>
</dbReference>
<dbReference type="AlphaFoldDB" id="F4Q319"/>
<dbReference type="KEGG" id="dfa:DFA_08579"/>
<dbReference type="EMBL" id="GL883021">
    <property type="protein sequence ID" value="EGG17583.1"/>
    <property type="molecule type" value="Genomic_DNA"/>
</dbReference>
<name>F4Q319_CACFS</name>
<feature type="compositionally biased region" description="Basic and acidic residues" evidence="1">
    <location>
        <begin position="81"/>
        <end position="96"/>
    </location>
</feature>
<protein>
    <submittedName>
        <fullName evidence="2">Uncharacterized protein</fullName>
    </submittedName>
</protein>